<dbReference type="GO" id="GO:0005737">
    <property type="term" value="C:cytoplasm"/>
    <property type="evidence" value="ECO:0007669"/>
    <property type="project" value="TreeGrafter"/>
</dbReference>
<dbReference type="GO" id="GO:0005634">
    <property type="term" value="C:nucleus"/>
    <property type="evidence" value="ECO:0007669"/>
    <property type="project" value="TreeGrafter"/>
</dbReference>
<reference evidence="3" key="1">
    <citation type="submission" date="2023-08" db="EMBL/GenBank/DDBJ databases">
        <authorList>
            <person name="Audoor S."/>
            <person name="Bilcke G."/>
        </authorList>
    </citation>
    <scope>NUCLEOTIDE SEQUENCE</scope>
</reference>
<evidence type="ECO:0000256" key="1">
    <source>
        <dbReference type="ARBA" id="ARBA00022801"/>
    </source>
</evidence>
<evidence type="ECO:0000313" key="4">
    <source>
        <dbReference type="Proteomes" id="UP001295423"/>
    </source>
</evidence>
<accession>A0AAD2FLQ2</accession>
<organism evidence="3 4">
    <name type="scientific">Cylindrotheca closterium</name>
    <dbReference type="NCBI Taxonomy" id="2856"/>
    <lineage>
        <taxon>Eukaryota</taxon>
        <taxon>Sar</taxon>
        <taxon>Stramenopiles</taxon>
        <taxon>Ochrophyta</taxon>
        <taxon>Bacillariophyta</taxon>
        <taxon>Bacillariophyceae</taxon>
        <taxon>Bacillariophycidae</taxon>
        <taxon>Bacillariales</taxon>
        <taxon>Bacillariaceae</taxon>
        <taxon>Cylindrotheca</taxon>
    </lineage>
</organism>
<dbReference type="GO" id="GO:0016787">
    <property type="term" value="F:hydrolase activity"/>
    <property type="evidence" value="ECO:0007669"/>
    <property type="project" value="UniProtKB-KW"/>
</dbReference>
<dbReference type="SUPFAM" id="SSF53474">
    <property type="entry name" value="alpha/beta-Hydrolases"/>
    <property type="match status" value="1"/>
</dbReference>
<dbReference type="Pfam" id="PF03959">
    <property type="entry name" value="FSH1"/>
    <property type="match status" value="1"/>
</dbReference>
<name>A0AAD2FLQ2_9STRA</name>
<dbReference type="EMBL" id="CAKOGP040001112">
    <property type="protein sequence ID" value="CAJ1942312.1"/>
    <property type="molecule type" value="Genomic_DNA"/>
</dbReference>
<evidence type="ECO:0000313" key="3">
    <source>
        <dbReference type="EMBL" id="CAJ1942312.1"/>
    </source>
</evidence>
<dbReference type="PANTHER" id="PTHR48070:SF6">
    <property type="entry name" value="ESTERASE OVCA2"/>
    <property type="match status" value="1"/>
</dbReference>
<dbReference type="InterPro" id="IPR029058">
    <property type="entry name" value="AB_hydrolase_fold"/>
</dbReference>
<dbReference type="Gene3D" id="3.40.50.1820">
    <property type="entry name" value="alpha/beta hydrolase"/>
    <property type="match status" value="1"/>
</dbReference>
<gene>
    <name evidence="3" type="ORF">CYCCA115_LOCUS7884</name>
</gene>
<protein>
    <recommendedName>
        <fullName evidence="2">Serine hydrolase domain-containing protein</fullName>
    </recommendedName>
</protein>
<dbReference type="Proteomes" id="UP001295423">
    <property type="component" value="Unassembled WGS sequence"/>
</dbReference>
<comment type="caution">
    <text evidence="3">The sequence shown here is derived from an EMBL/GenBank/DDBJ whole genome shotgun (WGS) entry which is preliminary data.</text>
</comment>
<dbReference type="InterPro" id="IPR005645">
    <property type="entry name" value="FSH-like_dom"/>
</dbReference>
<dbReference type="AlphaFoldDB" id="A0AAD2FLQ2"/>
<proteinExistence type="predicted"/>
<sequence>MNVISPATVPKVGTVLMLHGWAQNAKVMRSRSKSLTKKLNQAGYDCLFFQAPIELPMVSTIMIEGQPVLITNGGRKGAMAWFLYSQEDPGDTSSMLTGERIEYVGLEESINMMQQELTNILKANEDEQIFLLGFSQGAVLAHILASYCTIAPFNKIRGFVLVSGFPATPLQRPMVVDAIAVAENSSVVDESSAFQEIDRPSLHVIGRNDTSVPPSHSDKLFQCFVHGRKLEHEKGHILIQQSAQCATIIQFLNEC</sequence>
<keyword evidence="1" id="KW-0378">Hydrolase</keyword>
<dbReference type="InterPro" id="IPR050593">
    <property type="entry name" value="LovG"/>
</dbReference>
<keyword evidence="4" id="KW-1185">Reference proteome</keyword>
<evidence type="ECO:0000259" key="2">
    <source>
        <dbReference type="Pfam" id="PF03959"/>
    </source>
</evidence>
<feature type="domain" description="Serine hydrolase" evidence="2">
    <location>
        <begin position="13"/>
        <end position="238"/>
    </location>
</feature>
<dbReference type="PANTHER" id="PTHR48070">
    <property type="entry name" value="ESTERASE OVCA2"/>
    <property type="match status" value="1"/>
</dbReference>